<accession>A0A2U3QST6</accession>
<dbReference type="EMBL" id="LS398547">
    <property type="protein sequence ID" value="SPR04035.1"/>
    <property type="molecule type" value="Genomic_DNA"/>
</dbReference>
<feature type="signal peptide" evidence="1">
    <location>
        <begin position="1"/>
        <end position="23"/>
    </location>
</feature>
<sequence precursor="true">MLLQEKMKFLLLLLCCMSLTSFFFESNFDCKISKEQKCKSLYEIKNMAAQGVFDTNNLEKVETSKIKSKRRCILCYRRAKAIQSVAVVNTSAKKMSYYHPRSKKEAGRVQIICHVFF</sequence>
<dbReference type="AlphaFoldDB" id="A0A2U3QST6"/>
<proteinExistence type="predicted"/>
<evidence type="ECO:0000313" key="2">
    <source>
        <dbReference type="EMBL" id="SPR04035.1"/>
    </source>
</evidence>
<protein>
    <recommendedName>
        <fullName evidence="4">Conjugative transfer protein</fullName>
    </recommendedName>
</protein>
<gene>
    <name evidence="2" type="ORF">UT176_00414</name>
</gene>
<dbReference type="Proteomes" id="UP000244960">
    <property type="component" value="Chromosome I"/>
</dbReference>
<organism evidence="2 3">
    <name type="scientific">Orientia tsutsugamushi</name>
    <name type="common">Rickettsia tsutsugamushi</name>
    <dbReference type="NCBI Taxonomy" id="784"/>
    <lineage>
        <taxon>Bacteria</taxon>
        <taxon>Pseudomonadati</taxon>
        <taxon>Pseudomonadota</taxon>
        <taxon>Alphaproteobacteria</taxon>
        <taxon>Rickettsiales</taxon>
        <taxon>Rickettsiaceae</taxon>
        <taxon>Rickettsieae</taxon>
        <taxon>Orientia</taxon>
    </lineage>
</organism>
<evidence type="ECO:0000313" key="3">
    <source>
        <dbReference type="Proteomes" id="UP000244960"/>
    </source>
</evidence>
<reference evidence="3" key="1">
    <citation type="submission" date="2018-03" db="EMBL/GenBank/DDBJ databases">
        <authorList>
            <person name="Batty M. E."/>
            <person name="Batty M E."/>
        </authorList>
    </citation>
    <scope>NUCLEOTIDE SEQUENCE [LARGE SCALE GENOMIC DNA]</scope>
</reference>
<evidence type="ECO:0000256" key="1">
    <source>
        <dbReference type="SAM" id="SignalP"/>
    </source>
</evidence>
<keyword evidence="1" id="KW-0732">Signal</keyword>
<evidence type="ECO:0008006" key="4">
    <source>
        <dbReference type="Google" id="ProtNLM"/>
    </source>
</evidence>
<name>A0A2U3QST6_ORITS</name>
<feature type="chain" id="PRO_5015757428" description="Conjugative transfer protein" evidence="1">
    <location>
        <begin position="24"/>
        <end position="117"/>
    </location>
</feature>